<feature type="binding site" evidence="4">
    <location>
        <position position="182"/>
    </location>
    <ligand>
        <name>substrate</name>
    </ligand>
</feature>
<sequence>MEISEWIRVLQEVDMTPSARRSFLQLVERYRKGPEALLDWNGIRSPRTDRLVPHEKLEPPDEDAAREVLSHLAVCKLNGGLGTSMGCSGPKSLIPIREGRTFLDFIVDQLQELEQTWTVRVPLILMNSFHTEEQTKAALYGCPQSPPIECFTQNRLPRLDKETGRPLGEEEFGPEAWYPPGHGDLFTCLEDQGLLDRLLADGKKLLFVSNADNLGATADPVIAHHMLKHNIPFLMEMTAKTPADVKGGTLYEDKDGRLHLLEVAQVPPEYMESFCSTEKFKVFNTNNIWIHLEHLKRRLDEGPMDLKLIVNEKSLNGQAVIQLETAMGAALEHFENAVGLVVHRDRFLPVKKTTDLLMIQSDLFVQEGSQLRRSPARKQADLPKVTWKGPLENFDEYSRRIPQAPGLLNLESLEVEGNVWFRGEATLKGKVRLISHGKPLAVPGGVVIENQTLEN</sequence>
<dbReference type="GO" id="GO:0006011">
    <property type="term" value="P:UDP-alpha-D-glucose metabolic process"/>
    <property type="evidence" value="ECO:0007669"/>
    <property type="project" value="InterPro"/>
</dbReference>
<name>M1YLQ6_NITG3</name>
<dbReference type="InParanoid" id="M1YLQ6"/>
<dbReference type="HOGENOM" id="CLU_023632_1_0_0"/>
<comment type="caution">
    <text evidence="6">The sequence shown here is derived from an EMBL/GenBank/DDBJ whole genome shotgun (WGS) entry which is preliminary data.</text>
</comment>
<dbReference type="InterPro" id="IPR016267">
    <property type="entry name" value="UDPGP_trans"/>
</dbReference>
<organism evidence="6 7">
    <name type="scientific">Nitrospina gracilis (strain 3/211)</name>
    <dbReference type="NCBI Taxonomy" id="1266370"/>
    <lineage>
        <taxon>Bacteria</taxon>
        <taxon>Pseudomonadati</taxon>
        <taxon>Nitrospinota/Tectimicrobiota group</taxon>
        <taxon>Nitrospinota</taxon>
        <taxon>Nitrospinia</taxon>
        <taxon>Nitrospinales</taxon>
        <taxon>Nitrospinaceae</taxon>
        <taxon>Nitrospina</taxon>
    </lineage>
</organism>
<dbReference type="FunFam" id="3.90.550.10:FF:000002">
    <property type="entry name" value="UTP--glucose-1-phosphate uridylyltransferase"/>
    <property type="match status" value="1"/>
</dbReference>
<evidence type="ECO:0000313" key="6">
    <source>
        <dbReference type="EMBL" id="CCQ91412.1"/>
    </source>
</evidence>
<evidence type="ECO:0000256" key="1">
    <source>
        <dbReference type="ARBA" id="ARBA00010401"/>
    </source>
</evidence>
<keyword evidence="3 6" id="KW-0548">Nucleotidyltransferase</keyword>
<dbReference type="InterPro" id="IPR029044">
    <property type="entry name" value="Nucleotide-diphossugar_trans"/>
</dbReference>
<dbReference type="PIRSF" id="PIRSF000806">
    <property type="entry name" value="UDPGP"/>
    <property type="match status" value="1"/>
</dbReference>
<protein>
    <submittedName>
        <fullName evidence="6">UTP--glucose-1-phosphate uridylyltransferase</fullName>
        <ecNumber evidence="6">2.7.7.9</ecNumber>
    </submittedName>
</protein>
<keyword evidence="7" id="KW-1185">Reference proteome</keyword>
<feature type="binding site" evidence="5">
    <location>
        <position position="351"/>
    </location>
    <ligand>
        <name>UTP</name>
        <dbReference type="ChEBI" id="CHEBI:46398"/>
    </ligand>
</feature>
<dbReference type="STRING" id="1266370.NITGR_660005"/>
<dbReference type="Proteomes" id="UP000011704">
    <property type="component" value="Unassembled WGS sequence"/>
</dbReference>
<dbReference type="GO" id="GO:0003983">
    <property type="term" value="F:UTP:glucose-1-phosphate uridylyltransferase activity"/>
    <property type="evidence" value="ECO:0007669"/>
    <property type="project" value="UniProtKB-EC"/>
</dbReference>
<reference evidence="6 7" key="1">
    <citation type="journal article" date="2013" name="Front. Microbiol.">
        <title>The genome of Nitrospina gracilis illuminates the metabolism and evolution of the major marine nitrite oxidizer.</title>
        <authorList>
            <person name="Luecker S."/>
            <person name="Nowka B."/>
            <person name="Rattei T."/>
            <person name="Spieck E."/>
            <person name="and Daims H."/>
        </authorList>
    </citation>
    <scope>NUCLEOTIDE SEQUENCE [LARGE SCALE GENOMIC DNA]</scope>
    <source>
        <strain evidence="6 7">3/211</strain>
    </source>
</reference>
<feature type="binding site" evidence="5">
    <location>
        <position position="181"/>
    </location>
    <ligand>
        <name>UTP</name>
        <dbReference type="ChEBI" id="CHEBI:46398"/>
    </ligand>
</feature>
<evidence type="ECO:0000256" key="2">
    <source>
        <dbReference type="ARBA" id="ARBA00022679"/>
    </source>
</evidence>
<evidence type="ECO:0000256" key="4">
    <source>
        <dbReference type="PIRSR" id="PIRSR000806-1"/>
    </source>
</evidence>
<dbReference type="OrthoDB" id="9804758at2"/>
<evidence type="ECO:0000256" key="5">
    <source>
        <dbReference type="PIRSR" id="PIRSR000806-2"/>
    </source>
</evidence>
<dbReference type="AlphaFoldDB" id="M1YLQ6"/>
<feature type="binding site" evidence="5">
    <location>
        <position position="91"/>
    </location>
    <ligand>
        <name>UTP</name>
        <dbReference type="ChEBI" id="CHEBI:46398"/>
    </ligand>
</feature>
<evidence type="ECO:0000256" key="3">
    <source>
        <dbReference type="ARBA" id="ARBA00022695"/>
    </source>
</evidence>
<dbReference type="InterPro" id="IPR002618">
    <property type="entry name" value="UDPGP_fam"/>
</dbReference>
<dbReference type="PANTHER" id="PTHR43511">
    <property type="match status" value="1"/>
</dbReference>
<dbReference type="Pfam" id="PF01704">
    <property type="entry name" value="UDPGP"/>
    <property type="match status" value="1"/>
</dbReference>
<evidence type="ECO:0000313" key="7">
    <source>
        <dbReference type="Proteomes" id="UP000011704"/>
    </source>
</evidence>
<proteinExistence type="inferred from homology"/>
<dbReference type="EMBL" id="CAQJ01000073">
    <property type="protein sequence ID" value="CCQ91412.1"/>
    <property type="molecule type" value="Genomic_DNA"/>
</dbReference>
<comment type="similarity">
    <text evidence="1">Belongs to the UDPGP type 1 family.</text>
</comment>
<accession>M1YLQ6</accession>
<dbReference type="EC" id="2.7.7.9" evidence="6"/>
<feature type="binding site" evidence="5">
    <location>
        <position position="212"/>
    </location>
    <ligand>
        <name>UTP</name>
        <dbReference type="ChEBI" id="CHEBI:46398"/>
    </ligand>
</feature>
<dbReference type="Gene3D" id="3.90.550.10">
    <property type="entry name" value="Spore Coat Polysaccharide Biosynthesis Protein SpsA, Chain A"/>
    <property type="match status" value="1"/>
</dbReference>
<keyword evidence="2 6" id="KW-0808">Transferase</keyword>
<dbReference type="SUPFAM" id="SSF53448">
    <property type="entry name" value="Nucleotide-diphospho-sugar transferases"/>
    <property type="match status" value="1"/>
</dbReference>
<feature type="binding site" evidence="5">
    <location>
        <position position="153"/>
    </location>
    <ligand>
        <name>UTP</name>
        <dbReference type="ChEBI" id="CHEBI:46398"/>
    </ligand>
</feature>
<dbReference type="Gene3D" id="2.160.10.10">
    <property type="entry name" value="Hexapeptide repeat proteins"/>
    <property type="match status" value="1"/>
</dbReference>
<gene>
    <name evidence="6" type="ORF">NITGR_660005</name>
</gene>
<dbReference type="CDD" id="cd00897">
    <property type="entry name" value="UGPase_euk"/>
    <property type="match status" value="1"/>
</dbReference>